<protein>
    <submittedName>
        <fullName evidence="1">Uncharacterized protein</fullName>
    </submittedName>
</protein>
<dbReference type="Proteomes" id="UP000323930">
    <property type="component" value="Unassembled WGS sequence"/>
</dbReference>
<name>A0A5D0HQP4_9FLAO</name>
<gene>
    <name evidence="1" type="ORF">FUA24_19275</name>
</gene>
<accession>A0A5D0HQP4</accession>
<comment type="caution">
    <text evidence="1">The sequence shown here is derived from an EMBL/GenBank/DDBJ whole genome shotgun (WGS) entry which is preliminary data.</text>
</comment>
<proteinExistence type="predicted"/>
<dbReference type="EMBL" id="VSDQ01000718">
    <property type="protein sequence ID" value="TYA71702.1"/>
    <property type="molecule type" value="Genomic_DNA"/>
</dbReference>
<organism evidence="1 2">
    <name type="scientific">Seonamhaeicola marinus</name>
    <dbReference type="NCBI Taxonomy" id="1912246"/>
    <lineage>
        <taxon>Bacteria</taxon>
        <taxon>Pseudomonadati</taxon>
        <taxon>Bacteroidota</taxon>
        <taxon>Flavobacteriia</taxon>
        <taxon>Flavobacteriales</taxon>
        <taxon>Flavobacteriaceae</taxon>
    </lineage>
</organism>
<dbReference type="InterPro" id="IPR011659">
    <property type="entry name" value="WD40"/>
</dbReference>
<dbReference type="AlphaFoldDB" id="A0A5D0HQP4"/>
<sequence length="73" mass="8788">MFLFFFIKKKLSYNLGKKINSKYVEFSPSISPDGKYLFFSRRSWIDKNMKEQESDIYWVSTEIFNIIKDSLSL</sequence>
<evidence type="ECO:0000313" key="1">
    <source>
        <dbReference type="EMBL" id="TYA71702.1"/>
    </source>
</evidence>
<dbReference type="Pfam" id="PF07676">
    <property type="entry name" value="PD40"/>
    <property type="match status" value="1"/>
</dbReference>
<keyword evidence="2" id="KW-1185">Reference proteome</keyword>
<dbReference type="OrthoDB" id="9809364at2"/>
<reference evidence="1 2" key="1">
    <citation type="submission" date="2019-08" db="EMBL/GenBank/DDBJ databases">
        <title>Seonamhaeicola sediminis sp. nov., isolated from marine sediment.</title>
        <authorList>
            <person name="Cao W.R."/>
        </authorList>
    </citation>
    <scope>NUCLEOTIDE SEQUENCE [LARGE SCALE GENOMIC DNA]</scope>
    <source>
        <strain evidence="1 2">B011</strain>
    </source>
</reference>
<evidence type="ECO:0000313" key="2">
    <source>
        <dbReference type="Proteomes" id="UP000323930"/>
    </source>
</evidence>